<dbReference type="InterPro" id="IPR040048">
    <property type="entry name" value="ZNF277"/>
</dbReference>
<feature type="compositionally biased region" description="Low complexity" evidence="6">
    <location>
        <begin position="495"/>
        <end position="507"/>
    </location>
</feature>
<feature type="domain" description="C2H2-type" evidence="7">
    <location>
        <begin position="262"/>
        <end position="291"/>
    </location>
</feature>
<dbReference type="InterPro" id="IPR036236">
    <property type="entry name" value="Znf_C2H2_sf"/>
</dbReference>
<feature type="region of interest" description="Disordered" evidence="6">
    <location>
        <begin position="489"/>
        <end position="544"/>
    </location>
</feature>
<feature type="compositionally biased region" description="Pro residues" evidence="6">
    <location>
        <begin position="642"/>
        <end position="661"/>
    </location>
</feature>
<accession>A0ABQ8UU35</accession>
<name>A0ABQ8UU35_9EUKA</name>
<proteinExistence type="inferred from homology"/>
<dbReference type="InterPro" id="IPR013087">
    <property type="entry name" value="Znf_C2H2_type"/>
</dbReference>
<protein>
    <submittedName>
        <fullName evidence="8">Zinc finger protein</fullName>
    </submittedName>
</protein>
<evidence type="ECO:0000313" key="9">
    <source>
        <dbReference type="Proteomes" id="UP001141327"/>
    </source>
</evidence>
<dbReference type="InterPro" id="IPR041661">
    <property type="entry name" value="ZN622/Rei1/Reh1_Znf-C2H2"/>
</dbReference>
<evidence type="ECO:0000256" key="6">
    <source>
        <dbReference type="SAM" id="MobiDB-lite"/>
    </source>
</evidence>
<comment type="caution">
    <text evidence="8">The sequence shown here is derived from an EMBL/GenBank/DDBJ whole genome shotgun (WGS) entry which is preliminary data.</text>
</comment>
<evidence type="ECO:0000256" key="3">
    <source>
        <dbReference type="ARBA" id="ARBA00022833"/>
    </source>
</evidence>
<keyword evidence="9" id="KW-1185">Reference proteome</keyword>
<dbReference type="PROSITE" id="PS00028">
    <property type="entry name" value="ZINC_FINGER_C2H2_1"/>
    <property type="match status" value="2"/>
</dbReference>
<dbReference type="PROSITE" id="PS50157">
    <property type="entry name" value="ZINC_FINGER_C2H2_2"/>
    <property type="match status" value="1"/>
</dbReference>
<keyword evidence="1" id="KW-0479">Metal-binding</keyword>
<dbReference type="Pfam" id="PF12756">
    <property type="entry name" value="zf-C2H2_2"/>
    <property type="match status" value="1"/>
</dbReference>
<dbReference type="SMART" id="SM00355">
    <property type="entry name" value="ZnF_C2H2"/>
    <property type="match status" value="4"/>
</dbReference>
<gene>
    <name evidence="8" type="ORF">PAPYR_2714</name>
</gene>
<evidence type="ECO:0000313" key="8">
    <source>
        <dbReference type="EMBL" id="KAJ4460879.1"/>
    </source>
</evidence>
<feature type="compositionally biased region" description="Basic and acidic residues" evidence="6">
    <location>
        <begin position="353"/>
        <end position="370"/>
    </location>
</feature>
<reference evidence="8" key="1">
    <citation type="journal article" date="2022" name="bioRxiv">
        <title>Genomics of Preaxostyla Flagellates Illuminates Evolutionary Transitions and the Path Towards Mitochondrial Loss.</title>
        <authorList>
            <person name="Novak L.V.F."/>
            <person name="Treitli S.C."/>
            <person name="Pyrih J."/>
            <person name="Halakuc P."/>
            <person name="Pipaliya S.V."/>
            <person name="Vacek V."/>
            <person name="Brzon O."/>
            <person name="Soukal P."/>
            <person name="Eme L."/>
            <person name="Dacks J.B."/>
            <person name="Karnkowska A."/>
            <person name="Elias M."/>
            <person name="Hampl V."/>
        </authorList>
    </citation>
    <scope>NUCLEOTIDE SEQUENCE</scope>
    <source>
        <strain evidence="8">RCP-MX</strain>
    </source>
</reference>
<keyword evidence="3" id="KW-0862">Zinc</keyword>
<dbReference type="Proteomes" id="UP001141327">
    <property type="component" value="Unassembled WGS sequence"/>
</dbReference>
<feature type="region of interest" description="Disordered" evidence="6">
    <location>
        <begin position="311"/>
        <end position="370"/>
    </location>
</feature>
<comment type="similarity">
    <text evidence="4">Belongs to the ZNF277 family.</text>
</comment>
<dbReference type="PANTHER" id="PTHR13267:SF3">
    <property type="entry name" value="ZINC FINGER PROTEIN 277"/>
    <property type="match status" value="1"/>
</dbReference>
<evidence type="ECO:0000256" key="1">
    <source>
        <dbReference type="ARBA" id="ARBA00022723"/>
    </source>
</evidence>
<dbReference type="PANTHER" id="PTHR13267">
    <property type="entry name" value="ZINC FINGER PROTEIN 277"/>
    <property type="match status" value="1"/>
</dbReference>
<keyword evidence="2 5" id="KW-0863">Zinc-finger</keyword>
<dbReference type="EMBL" id="JAPMOS010000010">
    <property type="protein sequence ID" value="KAJ4460879.1"/>
    <property type="molecule type" value="Genomic_DNA"/>
</dbReference>
<sequence length="716" mass="78673">MESKEEMVGLVGSPALGPRCPDGFGGFDCLCKMPSEYLAEESGEKTTDHPWPLQTGSLENSCCKSARLLPARSAQKGRIDYSLAGLEMETSVYYCCPLCAVPAFTQRHETLKHLKEVHQVVIDDIDKIVGLQSYLRVLRESREGQTLPLLPSPDGIVHISEKDNPAEIALRTAAHQRALAGAMQLQEEERLQAATMEQECLFCSEKLLGRSALCLPYLTFDLARTGLFMHMREEHGFWMGHPDNLVFIDELLACLREAIKRQECLYCRRIFRTPAVLRLHMRKKKHFRIHPKDRTYDHFYLLNYLDRERPWHQTRDEPDEEDGQDSTDGQSAGSAEAPLTATNDDDEGPGRVVAKEEETQWREVDLTDGRPDPSEATKCLFCEEVFPDAEAATRHHAAAHGFDLHAQCMRPWGLDFYECVMIINFIRAKPPLGIGSGESASGWLTLWMSACGGMFAGQVAEHRCPYCGGLFESPASLCAHFNASTARARARAQGPPTTAACTTAAPSAPCPPEKPAPSDDSAAPAPPGAAPPPADEPQDADPANHCAVQRYDPTWRSERYLFATLPGDPLLLHVDSFEDQDDPRGGQEDDDQAAPVAGYKAKGERCHPLLGARQPLFEGDALGQATEGEADEDWGEALWGDAPPPVPVPGVTPESPPPALPGAPVGAPRLVRLEAVAPAQQARYNALPSCEYIRPGDETEPQPHQPQPQPQDQLPK</sequence>
<evidence type="ECO:0000256" key="2">
    <source>
        <dbReference type="ARBA" id="ARBA00022771"/>
    </source>
</evidence>
<dbReference type="SUPFAM" id="SSF57667">
    <property type="entry name" value="beta-beta-alpha zinc fingers"/>
    <property type="match status" value="2"/>
</dbReference>
<organism evidence="8 9">
    <name type="scientific">Paratrimastix pyriformis</name>
    <dbReference type="NCBI Taxonomy" id="342808"/>
    <lineage>
        <taxon>Eukaryota</taxon>
        <taxon>Metamonada</taxon>
        <taxon>Preaxostyla</taxon>
        <taxon>Paratrimastigidae</taxon>
        <taxon>Paratrimastix</taxon>
    </lineage>
</organism>
<feature type="region of interest" description="Disordered" evidence="6">
    <location>
        <begin position="573"/>
        <end position="601"/>
    </location>
</feature>
<feature type="region of interest" description="Disordered" evidence="6">
    <location>
        <begin position="687"/>
        <end position="716"/>
    </location>
</feature>
<evidence type="ECO:0000259" key="7">
    <source>
        <dbReference type="PROSITE" id="PS50157"/>
    </source>
</evidence>
<feature type="compositionally biased region" description="Pro residues" evidence="6">
    <location>
        <begin position="524"/>
        <end position="535"/>
    </location>
</feature>
<feature type="region of interest" description="Disordered" evidence="6">
    <location>
        <begin position="617"/>
        <end position="665"/>
    </location>
</feature>
<evidence type="ECO:0000256" key="4">
    <source>
        <dbReference type="ARBA" id="ARBA00034119"/>
    </source>
</evidence>
<evidence type="ECO:0000256" key="5">
    <source>
        <dbReference type="PROSITE-ProRule" id="PRU00042"/>
    </source>
</evidence>